<keyword evidence="4" id="KW-1185">Reference proteome</keyword>
<gene>
    <name evidence="3" type="ORF">SAMN05216402_0826</name>
</gene>
<dbReference type="Proteomes" id="UP000183471">
    <property type="component" value="Unassembled WGS sequence"/>
</dbReference>
<keyword evidence="1" id="KW-0472">Membrane</keyword>
<evidence type="ECO:0000313" key="4">
    <source>
        <dbReference type="Proteomes" id="UP000183471"/>
    </source>
</evidence>
<feature type="domain" description="Fatty acid desaturase" evidence="2">
    <location>
        <begin position="66"/>
        <end position="300"/>
    </location>
</feature>
<name>A0ABY0T8D1_9PROT</name>
<dbReference type="Pfam" id="PF00487">
    <property type="entry name" value="FA_desaturase"/>
    <property type="match status" value="1"/>
</dbReference>
<keyword evidence="1" id="KW-1133">Transmembrane helix</keyword>
<dbReference type="InterPro" id="IPR005804">
    <property type="entry name" value="FA_desaturase_dom"/>
</dbReference>
<evidence type="ECO:0000259" key="2">
    <source>
        <dbReference type="Pfam" id="PF00487"/>
    </source>
</evidence>
<feature type="transmembrane region" description="Helical" evidence="1">
    <location>
        <begin position="39"/>
        <end position="61"/>
    </location>
</feature>
<sequence>MDISLINREALPPIIKSGDRIREAEIKTHIRSLVGARPLLFIWQLFSAWCVIAAAITLAIWAESIWVSLLAIFLVGTRQNLLGLLVHEQVHRLGSRGRYGDLITNLFAAYPLLVLSVEGYAQVHLAHHKYFYTDKDPDFARKSGPEWSIPMSRRQLMRLFFGDIFGLNIWRLIRGKRPEAAGMRDEFRRRNPTPKWVRFAFWMIVAAALSLSGGWSYFLLYWILPLLTVAQCLVRLGALSEHKYNVNSTELNDSTHLIELSWWERALLPNLNFTLHHYHHMYPGLSFSTLPLVHRMYMEAGLVHKESVLYGYGDFFRRRVLKSQPSLFQDRSGVNVD</sequence>
<dbReference type="PANTHER" id="PTHR12879:SF8">
    <property type="entry name" value="SPHINGOLIPID DELTA(4)-DESATURASE DES1"/>
    <property type="match status" value="1"/>
</dbReference>
<organism evidence="3 4">
    <name type="scientific">Nitrosospira multiformis</name>
    <dbReference type="NCBI Taxonomy" id="1231"/>
    <lineage>
        <taxon>Bacteria</taxon>
        <taxon>Pseudomonadati</taxon>
        <taxon>Pseudomonadota</taxon>
        <taxon>Betaproteobacteria</taxon>
        <taxon>Nitrosomonadales</taxon>
        <taxon>Nitrosomonadaceae</taxon>
        <taxon>Nitrosospira</taxon>
    </lineage>
</organism>
<feature type="transmembrane region" description="Helical" evidence="1">
    <location>
        <begin position="67"/>
        <end position="87"/>
    </location>
</feature>
<proteinExistence type="predicted"/>
<accession>A0ABY0T8D1</accession>
<comment type="caution">
    <text evidence="3">The sequence shown here is derived from an EMBL/GenBank/DDBJ whole genome shotgun (WGS) entry which is preliminary data.</text>
</comment>
<dbReference type="PANTHER" id="PTHR12879">
    <property type="entry name" value="SPHINGOLIPID DELTA 4 DESATURASE/C-4 HYDROXYLASE PROTEIN DES2"/>
    <property type="match status" value="1"/>
</dbReference>
<reference evidence="3 4" key="1">
    <citation type="submission" date="2016-10" db="EMBL/GenBank/DDBJ databases">
        <authorList>
            <person name="Varghese N."/>
            <person name="Submissions S."/>
        </authorList>
    </citation>
    <scope>NUCLEOTIDE SEQUENCE [LARGE SCALE GENOMIC DNA]</scope>
    <source>
        <strain evidence="3 4">Nl1</strain>
    </source>
</reference>
<feature type="transmembrane region" description="Helical" evidence="1">
    <location>
        <begin position="195"/>
        <end position="213"/>
    </location>
</feature>
<dbReference type="EMBL" id="FNKY01000001">
    <property type="protein sequence ID" value="SDQ43167.1"/>
    <property type="molecule type" value="Genomic_DNA"/>
</dbReference>
<keyword evidence="1" id="KW-0812">Transmembrane</keyword>
<evidence type="ECO:0000313" key="3">
    <source>
        <dbReference type="EMBL" id="SDQ43167.1"/>
    </source>
</evidence>
<protein>
    <submittedName>
        <fullName evidence="3">Fatty acid desaturase</fullName>
    </submittedName>
</protein>
<evidence type="ECO:0000256" key="1">
    <source>
        <dbReference type="SAM" id="Phobius"/>
    </source>
</evidence>